<dbReference type="AlphaFoldDB" id="A0A1D3L2N5"/>
<dbReference type="Proteomes" id="UP000094707">
    <property type="component" value="Chromosome I"/>
</dbReference>
<dbReference type="PANTHER" id="PTHR43360">
    <property type="entry name" value="CARBON DIOXIDE CONCENTRATING MECHANISM PROTEIN CCMM"/>
    <property type="match status" value="1"/>
</dbReference>
<dbReference type="SUPFAM" id="SSF51161">
    <property type="entry name" value="Trimeric LpxA-like enzymes"/>
    <property type="match status" value="1"/>
</dbReference>
<dbReference type="KEGG" id="mcub:MCBB_1257"/>
<keyword evidence="2" id="KW-1185">Reference proteome</keyword>
<dbReference type="PANTHER" id="PTHR43360:SF1">
    <property type="entry name" value="CARBOXYSOME ASSEMBLY PROTEIN CCMM"/>
    <property type="match status" value="1"/>
</dbReference>
<protein>
    <submittedName>
        <fullName evidence="1">Carbon dioxide concentrating mechanism protein CcmM</fullName>
    </submittedName>
</protein>
<evidence type="ECO:0000313" key="1">
    <source>
        <dbReference type="EMBL" id="SCG85815.1"/>
    </source>
</evidence>
<dbReference type="STRING" id="118062.MCBB_1257"/>
<evidence type="ECO:0000313" key="2">
    <source>
        <dbReference type="Proteomes" id="UP000094707"/>
    </source>
</evidence>
<sequence length="220" mass="23359">MNNKYLILISVCLAIIVLATSLYGLSKTPNISTSPITSWNSQITSPQISATSFVDPSARVIGDVTIGSNVFIGPFASVRGDEGSPIYIGDSSNIQDGVIIHGLKDPRVTVGGKNYSVYVGKEVSMAHGSIIHGPVFIDDKSFIGFGAVIFKANIGKNCVILHNAVVTNNVNIADGKYVPAGAIIDDQAKADALTEVPETLKELPPDVVKVNKELTNTYKR</sequence>
<gene>
    <name evidence="1" type="primary">ccmM</name>
    <name evidence="1" type="ORF">MCBB_1257</name>
</gene>
<reference evidence="1 2" key="1">
    <citation type="submission" date="2016-08" db="EMBL/GenBank/DDBJ databases">
        <authorList>
            <person name="Seilhamer J.J."/>
        </authorList>
    </citation>
    <scope>NUCLEOTIDE SEQUENCE [LARGE SCALE GENOMIC DNA]</scope>
    <source>
        <strain evidence="1">Buetzberg</strain>
    </source>
</reference>
<proteinExistence type="predicted"/>
<accession>A0A1D3L2N5</accession>
<dbReference type="InterPro" id="IPR052265">
    <property type="entry name" value="Gamma-CA"/>
</dbReference>
<dbReference type="Gene3D" id="2.160.10.10">
    <property type="entry name" value="Hexapeptide repeat proteins"/>
    <property type="match status" value="1"/>
</dbReference>
<dbReference type="InterPro" id="IPR001451">
    <property type="entry name" value="Hexapep"/>
</dbReference>
<dbReference type="Pfam" id="PF00132">
    <property type="entry name" value="Hexapep"/>
    <property type="match status" value="1"/>
</dbReference>
<dbReference type="PATRIC" id="fig|129848.4.peg.1273"/>
<name>A0A1D3L2N5_9EURY</name>
<dbReference type="EMBL" id="LT607756">
    <property type="protein sequence ID" value="SCG85815.1"/>
    <property type="molecule type" value="Genomic_DNA"/>
</dbReference>
<organism evidence="1 2">
    <name type="scientific">Methanobacterium congolense</name>
    <dbReference type="NCBI Taxonomy" id="118062"/>
    <lineage>
        <taxon>Archaea</taxon>
        <taxon>Methanobacteriati</taxon>
        <taxon>Methanobacteriota</taxon>
        <taxon>Methanomada group</taxon>
        <taxon>Methanobacteria</taxon>
        <taxon>Methanobacteriales</taxon>
        <taxon>Methanobacteriaceae</taxon>
        <taxon>Methanobacterium</taxon>
    </lineage>
</organism>
<dbReference type="InterPro" id="IPR011004">
    <property type="entry name" value="Trimer_LpxA-like_sf"/>
</dbReference>